<feature type="transmembrane region" description="Helical" evidence="1">
    <location>
        <begin position="12"/>
        <end position="31"/>
    </location>
</feature>
<feature type="domain" description="DUF8188" evidence="2">
    <location>
        <begin position="38"/>
        <end position="217"/>
    </location>
</feature>
<name>A0A379XXB6_SALER</name>
<sequence length="228" mass="26266">MDKYLGKGVGYALGVFVVIPAIIIIVNFIFLRGSKVTQKEITQYIDDSKTVELFIPPTCIPKIEPKCKIGEGIKDRTILKYKNYSLNSTQENNIKTFNRFIFYSQKYNKYMMLINFNGFDYRGAFNLDLNDDRISVIWSGKYFMVRINNIQLNDESYGSEKNPIPVFGITLSGHGYETIDPQVLAEDRKHSDVSEQVNRIFVEQYLNNFISNESFKKTVSQIIIALSC</sequence>
<accession>A0A379XXB6</accession>
<evidence type="ECO:0000256" key="1">
    <source>
        <dbReference type="SAM" id="Phobius"/>
    </source>
</evidence>
<dbReference type="Proteomes" id="UP000254220">
    <property type="component" value="Unassembled WGS sequence"/>
</dbReference>
<dbReference type="Pfam" id="PF26603">
    <property type="entry name" value="DUF8188"/>
    <property type="match status" value="1"/>
</dbReference>
<evidence type="ECO:0000259" key="2">
    <source>
        <dbReference type="Pfam" id="PF26603"/>
    </source>
</evidence>
<keyword evidence="1" id="KW-0472">Membrane</keyword>
<organism evidence="3 4">
    <name type="scientific">Salmonella enterica subsp. indica</name>
    <dbReference type="NCBI Taxonomy" id="59207"/>
    <lineage>
        <taxon>Bacteria</taxon>
        <taxon>Pseudomonadati</taxon>
        <taxon>Pseudomonadota</taxon>
        <taxon>Gammaproteobacteria</taxon>
        <taxon>Enterobacterales</taxon>
        <taxon>Enterobacteriaceae</taxon>
        <taxon>Salmonella</taxon>
    </lineage>
</organism>
<proteinExistence type="predicted"/>
<dbReference type="EMBL" id="UGYB01000001">
    <property type="protein sequence ID" value="SUI04540.1"/>
    <property type="molecule type" value="Genomic_DNA"/>
</dbReference>
<dbReference type="AlphaFoldDB" id="A0A379XXB6"/>
<dbReference type="InterPro" id="IPR058501">
    <property type="entry name" value="DUF8188"/>
</dbReference>
<evidence type="ECO:0000313" key="4">
    <source>
        <dbReference type="Proteomes" id="UP000254220"/>
    </source>
</evidence>
<keyword evidence="1" id="KW-0812">Transmembrane</keyword>
<protein>
    <recommendedName>
        <fullName evidence="2">DUF8188 domain-containing protein</fullName>
    </recommendedName>
</protein>
<gene>
    <name evidence="3" type="ORF">NCTC12420_04400</name>
</gene>
<reference evidence="3 4" key="1">
    <citation type="submission" date="2018-06" db="EMBL/GenBank/DDBJ databases">
        <authorList>
            <consortium name="Pathogen Informatics"/>
            <person name="Doyle S."/>
        </authorList>
    </citation>
    <scope>NUCLEOTIDE SEQUENCE [LARGE SCALE GENOMIC DNA]</scope>
    <source>
        <strain evidence="3 4">NCTC12420</strain>
    </source>
</reference>
<evidence type="ECO:0000313" key="3">
    <source>
        <dbReference type="EMBL" id="SUI04540.1"/>
    </source>
</evidence>
<keyword evidence="1" id="KW-1133">Transmembrane helix</keyword>